<name>A0A1C3EFQ6_9PLAN</name>
<sequence length="352" mass="39373">MRRMIRLYWSLPTVHRANGTAVALALVTLIGLRLEFDPSIAGADYRQIVVKKSQPLKMSFAKAAPESKADATLETSPVPAVNPATEVAMATATTPDSMGRSVIEKVEPVTAETPEAVNLRRKVSMLREGLAFLQQTPDYTAQFTKQELVAGELTEEQSIYVKIRHQPFSIYLKWLTGDAGREVLYVAGENADKMIVHAGGWKARLPAISIEPESSLAMAESRYPVTKAGLLELTKLMLHYHTMDLQTANFATCDVLEGESFGDRPCTAFQVEYRSKEVSPDYRKTITIIDNEWKVPVCIRNFSWPSNGTADAETVDEETLLEAYSYTEISFGQQLAEADFDSKNEEYRFRRQ</sequence>
<dbReference type="AlphaFoldDB" id="A0A1C3EFQ6"/>
<dbReference type="InterPro" id="IPR011465">
    <property type="entry name" value="DUF1571"/>
</dbReference>
<evidence type="ECO:0008006" key="3">
    <source>
        <dbReference type="Google" id="ProtNLM"/>
    </source>
</evidence>
<comment type="caution">
    <text evidence="1">The sequence shown here is derived from an EMBL/GenBank/DDBJ whole genome shotgun (WGS) entry which is preliminary data.</text>
</comment>
<dbReference type="OrthoDB" id="5456309at2"/>
<protein>
    <recommendedName>
        <fullName evidence="3">DUF1571 domain-containing protein</fullName>
    </recommendedName>
</protein>
<proteinExistence type="predicted"/>
<accession>A0A1C3EFQ6</accession>
<dbReference type="EMBL" id="LYDR01000071">
    <property type="protein sequence ID" value="ODA32087.1"/>
    <property type="molecule type" value="Genomic_DNA"/>
</dbReference>
<reference evidence="1 2" key="1">
    <citation type="submission" date="2016-05" db="EMBL/GenBank/DDBJ databases">
        <title>Genomic and physiological characterization of Planctopirus sp. isolated from fresh water lake.</title>
        <authorList>
            <person name="Subhash Y."/>
            <person name="Ramana C."/>
        </authorList>
    </citation>
    <scope>NUCLEOTIDE SEQUENCE [LARGE SCALE GENOMIC DNA]</scope>
    <source>
        <strain evidence="1 2">JC280</strain>
    </source>
</reference>
<dbReference type="Pfam" id="PF07608">
    <property type="entry name" value="DUF1571"/>
    <property type="match status" value="1"/>
</dbReference>
<dbReference type="STRING" id="1841610.A6X21_21475"/>
<gene>
    <name evidence="1" type="ORF">A6X21_21475</name>
</gene>
<keyword evidence="2" id="KW-1185">Reference proteome</keyword>
<organism evidence="1 2">
    <name type="scientific">Planctopirus hydrillae</name>
    <dbReference type="NCBI Taxonomy" id="1841610"/>
    <lineage>
        <taxon>Bacteria</taxon>
        <taxon>Pseudomonadati</taxon>
        <taxon>Planctomycetota</taxon>
        <taxon>Planctomycetia</taxon>
        <taxon>Planctomycetales</taxon>
        <taxon>Planctomycetaceae</taxon>
        <taxon>Planctopirus</taxon>
    </lineage>
</organism>
<evidence type="ECO:0000313" key="1">
    <source>
        <dbReference type="EMBL" id="ODA32087.1"/>
    </source>
</evidence>
<dbReference type="Proteomes" id="UP000094828">
    <property type="component" value="Unassembled WGS sequence"/>
</dbReference>
<evidence type="ECO:0000313" key="2">
    <source>
        <dbReference type="Proteomes" id="UP000094828"/>
    </source>
</evidence>
<dbReference type="RefSeq" id="WP_068847621.1">
    <property type="nucleotide sequence ID" value="NZ_LYDR01000071.1"/>
</dbReference>